<dbReference type="Proteomes" id="UP001172155">
    <property type="component" value="Unassembled WGS sequence"/>
</dbReference>
<gene>
    <name evidence="2" type="ORF">B0T18DRAFT_416663</name>
</gene>
<keyword evidence="3" id="KW-1185">Reference proteome</keyword>
<organism evidence="2 3">
    <name type="scientific">Schizothecium vesticola</name>
    <dbReference type="NCBI Taxonomy" id="314040"/>
    <lineage>
        <taxon>Eukaryota</taxon>
        <taxon>Fungi</taxon>
        <taxon>Dikarya</taxon>
        <taxon>Ascomycota</taxon>
        <taxon>Pezizomycotina</taxon>
        <taxon>Sordariomycetes</taxon>
        <taxon>Sordariomycetidae</taxon>
        <taxon>Sordariales</taxon>
        <taxon>Schizotheciaceae</taxon>
        <taxon>Schizothecium</taxon>
    </lineage>
</organism>
<dbReference type="AlphaFoldDB" id="A0AA40ERM4"/>
<accession>A0AA40ERM4</accession>
<evidence type="ECO:0000256" key="1">
    <source>
        <dbReference type="SAM" id="MobiDB-lite"/>
    </source>
</evidence>
<comment type="caution">
    <text evidence="2">The sequence shown here is derived from an EMBL/GenBank/DDBJ whole genome shotgun (WGS) entry which is preliminary data.</text>
</comment>
<feature type="region of interest" description="Disordered" evidence="1">
    <location>
        <begin position="1"/>
        <end position="44"/>
    </location>
</feature>
<name>A0AA40ERM4_9PEZI</name>
<sequence length="69" mass="7329">MPPARPAQVVLAGVASQSPDSRARGPQGSRAGCNPPSVFGNLTNPFHLFSRERTLGAGTGKEKKRQEQE</sequence>
<dbReference type="EMBL" id="JAUKUD010000005">
    <property type="protein sequence ID" value="KAK0744140.1"/>
    <property type="molecule type" value="Genomic_DNA"/>
</dbReference>
<feature type="region of interest" description="Disordered" evidence="1">
    <location>
        <begin position="50"/>
        <end position="69"/>
    </location>
</feature>
<reference evidence="2" key="1">
    <citation type="submission" date="2023-06" db="EMBL/GenBank/DDBJ databases">
        <title>Genome-scale phylogeny and comparative genomics of the fungal order Sordariales.</title>
        <authorList>
            <consortium name="Lawrence Berkeley National Laboratory"/>
            <person name="Hensen N."/>
            <person name="Bonometti L."/>
            <person name="Westerberg I."/>
            <person name="Brannstrom I.O."/>
            <person name="Guillou S."/>
            <person name="Cros-Aarteil S."/>
            <person name="Calhoun S."/>
            <person name="Haridas S."/>
            <person name="Kuo A."/>
            <person name="Mondo S."/>
            <person name="Pangilinan J."/>
            <person name="Riley R."/>
            <person name="LaButti K."/>
            <person name="Andreopoulos B."/>
            <person name="Lipzen A."/>
            <person name="Chen C."/>
            <person name="Yanf M."/>
            <person name="Daum C."/>
            <person name="Ng V."/>
            <person name="Clum A."/>
            <person name="Steindorff A."/>
            <person name="Ohm R."/>
            <person name="Martin F."/>
            <person name="Silar P."/>
            <person name="Natvig D."/>
            <person name="Lalanne C."/>
            <person name="Gautier V."/>
            <person name="Ament-velasquez S.L."/>
            <person name="Kruys A."/>
            <person name="Hutchinson M.I."/>
            <person name="Powell A.J."/>
            <person name="Barry K."/>
            <person name="Miller A.N."/>
            <person name="Grigoriev I.V."/>
            <person name="Debuchy R."/>
            <person name="Gladieux P."/>
            <person name="Thoren M.H."/>
            <person name="Johannesson H."/>
        </authorList>
    </citation>
    <scope>NUCLEOTIDE SEQUENCE</scope>
    <source>
        <strain evidence="2">SMH3187-1</strain>
    </source>
</reference>
<proteinExistence type="predicted"/>
<evidence type="ECO:0000313" key="2">
    <source>
        <dbReference type="EMBL" id="KAK0744140.1"/>
    </source>
</evidence>
<protein>
    <submittedName>
        <fullName evidence="2">Uncharacterized protein</fullName>
    </submittedName>
</protein>
<evidence type="ECO:0000313" key="3">
    <source>
        <dbReference type="Proteomes" id="UP001172155"/>
    </source>
</evidence>